<reference evidence="2 3" key="1">
    <citation type="journal article" date="2019" name="Nat. Ecol. Evol.">
        <title>Megaphylogeny resolves global patterns of mushroom evolution.</title>
        <authorList>
            <person name="Varga T."/>
            <person name="Krizsan K."/>
            <person name="Foldi C."/>
            <person name="Dima B."/>
            <person name="Sanchez-Garcia M."/>
            <person name="Sanchez-Ramirez S."/>
            <person name="Szollosi G.J."/>
            <person name="Szarkandi J.G."/>
            <person name="Papp V."/>
            <person name="Albert L."/>
            <person name="Andreopoulos W."/>
            <person name="Angelini C."/>
            <person name="Antonin V."/>
            <person name="Barry K.W."/>
            <person name="Bougher N.L."/>
            <person name="Buchanan P."/>
            <person name="Buyck B."/>
            <person name="Bense V."/>
            <person name="Catcheside P."/>
            <person name="Chovatia M."/>
            <person name="Cooper J."/>
            <person name="Damon W."/>
            <person name="Desjardin D."/>
            <person name="Finy P."/>
            <person name="Geml J."/>
            <person name="Haridas S."/>
            <person name="Hughes K."/>
            <person name="Justo A."/>
            <person name="Karasinski D."/>
            <person name="Kautmanova I."/>
            <person name="Kiss B."/>
            <person name="Kocsube S."/>
            <person name="Kotiranta H."/>
            <person name="LaButti K.M."/>
            <person name="Lechner B.E."/>
            <person name="Liimatainen K."/>
            <person name="Lipzen A."/>
            <person name="Lukacs Z."/>
            <person name="Mihaltcheva S."/>
            <person name="Morgado L.N."/>
            <person name="Niskanen T."/>
            <person name="Noordeloos M.E."/>
            <person name="Ohm R.A."/>
            <person name="Ortiz-Santana B."/>
            <person name="Ovrebo C."/>
            <person name="Racz N."/>
            <person name="Riley R."/>
            <person name="Savchenko A."/>
            <person name="Shiryaev A."/>
            <person name="Soop K."/>
            <person name="Spirin V."/>
            <person name="Szebenyi C."/>
            <person name="Tomsovsky M."/>
            <person name="Tulloss R.E."/>
            <person name="Uehling J."/>
            <person name="Grigoriev I.V."/>
            <person name="Vagvolgyi C."/>
            <person name="Papp T."/>
            <person name="Martin F.M."/>
            <person name="Miettinen O."/>
            <person name="Hibbett D.S."/>
            <person name="Nagy L.G."/>
        </authorList>
    </citation>
    <scope>NUCLEOTIDE SEQUENCE [LARGE SCALE GENOMIC DNA]</scope>
    <source>
        <strain evidence="2 3">CBS 962.96</strain>
    </source>
</reference>
<keyword evidence="2" id="KW-0418">Kinase</keyword>
<dbReference type="GO" id="GO:0043235">
    <property type="term" value="C:receptor complex"/>
    <property type="evidence" value="ECO:0007669"/>
    <property type="project" value="TreeGrafter"/>
</dbReference>
<accession>A0A4S8LV42</accession>
<dbReference type="PANTHER" id="PTHR24416">
    <property type="entry name" value="TYROSINE-PROTEIN KINASE RECEPTOR"/>
    <property type="match status" value="1"/>
</dbReference>
<keyword evidence="2" id="KW-0808">Transferase</keyword>
<dbReference type="GO" id="GO:0005886">
    <property type="term" value="C:plasma membrane"/>
    <property type="evidence" value="ECO:0007669"/>
    <property type="project" value="TreeGrafter"/>
</dbReference>
<dbReference type="EMBL" id="ML179249">
    <property type="protein sequence ID" value="THU93427.1"/>
    <property type="molecule type" value="Genomic_DNA"/>
</dbReference>
<evidence type="ECO:0000259" key="1">
    <source>
        <dbReference type="PROSITE" id="PS50011"/>
    </source>
</evidence>
<dbReference type="InterPro" id="IPR008271">
    <property type="entry name" value="Ser/Thr_kinase_AS"/>
</dbReference>
<dbReference type="InterPro" id="IPR000719">
    <property type="entry name" value="Prot_kinase_dom"/>
</dbReference>
<sequence>MQDIKFFVSPYAEHGCLMDYLKRVQWSKELGKETVGRGKGKEKPDYGLERELLGWMLEIAKGMEYLHSKRILHGDLKGANILIDRQFRCIIADFGHSKTLSQVDYTNAKHAHGFRWQSPELMAERSLLTKENDVYAFGITCVEILTMGSLPWPMIPDNLVRERVIDFDERPPYPVVLAERLGIRTLLESCWNKFASERPSFGEIVRRLETAEAAMR</sequence>
<dbReference type="GO" id="GO:0007169">
    <property type="term" value="P:cell surface receptor protein tyrosine kinase signaling pathway"/>
    <property type="evidence" value="ECO:0007669"/>
    <property type="project" value="TreeGrafter"/>
</dbReference>
<dbReference type="SMART" id="SM00220">
    <property type="entry name" value="S_TKc"/>
    <property type="match status" value="1"/>
</dbReference>
<dbReference type="Gene3D" id="1.10.510.10">
    <property type="entry name" value="Transferase(Phosphotransferase) domain 1"/>
    <property type="match status" value="1"/>
</dbReference>
<dbReference type="InterPro" id="IPR001245">
    <property type="entry name" value="Ser-Thr/Tyr_kinase_cat_dom"/>
</dbReference>
<dbReference type="GO" id="GO:0004714">
    <property type="term" value="F:transmembrane receptor protein tyrosine kinase activity"/>
    <property type="evidence" value="ECO:0007669"/>
    <property type="project" value="TreeGrafter"/>
</dbReference>
<organism evidence="2 3">
    <name type="scientific">Dendrothele bispora (strain CBS 962.96)</name>
    <dbReference type="NCBI Taxonomy" id="1314807"/>
    <lineage>
        <taxon>Eukaryota</taxon>
        <taxon>Fungi</taxon>
        <taxon>Dikarya</taxon>
        <taxon>Basidiomycota</taxon>
        <taxon>Agaricomycotina</taxon>
        <taxon>Agaricomycetes</taxon>
        <taxon>Agaricomycetidae</taxon>
        <taxon>Agaricales</taxon>
        <taxon>Agaricales incertae sedis</taxon>
        <taxon>Dendrothele</taxon>
    </lineage>
</organism>
<name>A0A4S8LV42_DENBC</name>
<dbReference type="OrthoDB" id="1668230at2759"/>
<evidence type="ECO:0000313" key="3">
    <source>
        <dbReference type="Proteomes" id="UP000297245"/>
    </source>
</evidence>
<dbReference type="Proteomes" id="UP000297245">
    <property type="component" value="Unassembled WGS sequence"/>
</dbReference>
<dbReference type="SUPFAM" id="SSF56112">
    <property type="entry name" value="Protein kinase-like (PK-like)"/>
    <property type="match status" value="1"/>
</dbReference>
<dbReference type="InterPro" id="IPR050122">
    <property type="entry name" value="RTK"/>
</dbReference>
<dbReference type="Pfam" id="PF07714">
    <property type="entry name" value="PK_Tyr_Ser-Thr"/>
    <property type="match status" value="1"/>
</dbReference>
<proteinExistence type="predicted"/>
<dbReference type="AlphaFoldDB" id="A0A4S8LV42"/>
<evidence type="ECO:0000313" key="2">
    <source>
        <dbReference type="EMBL" id="THU93427.1"/>
    </source>
</evidence>
<dbReference type="PANTHER" id="PTHR24416:SF611">
    <property type="entry name" value="TYROSINE-PROTEIN KINASE TRANSMEMBRANE RECEPTOR ROR"/>
    <property type="match status" value="1"/>
</dbReference>
<feature type="domain" description="Protein kinase" evidence="1">
    <location>
        <begin position="1"/>
        <end position="215"/>
    </location>
</feature>
<dbReference type="PROSITE" id="PS00108">
    <property type="entry name" value="PROTEIN_KINASE_ST"/>
    <property type="match status" value="1"/>
</dbReference>
<dbReference type="InterPro" id="IPR011009">
    <property type="entry name" value="Kinase-like_dom_sf"/>
</dbReference>
<dbReference type="GO" id="GO:0005524">
    <property type="term" value="F:ATP binding"/>
    <property type="evidence" value="ECO:0007669"/>
    <property type="project" value="InterPro"/>
</dbReference>
<dbReference type="PROSITE" id="PS50011">
    <property type="entry name" value="PROTEIN_KINASE_DOM"/>
    <property type="match status" value="1"/>
</dbReference>
<gene>
    <name evidence="2" type="ORF">K435DRAFT_670192</name>
</gene>
<keyword evidence="3" id="KW-1185">Reference proteome</keyword>
<dbReference type="PRINTS" id="PR00109">
    <property type="entry name" value="TYRKINASE"/>
</dbReference>
<protein>
    <submittedName>
        <fullName evidence="2">Kinase-like protein</fullName>
    </submittedName>
</protein>